<evidence type="ECO:0000313" key="1">
    <source>
        <dbReference type="EMBL" id="MBR8827637.1"/>
    </source>
</evidence>
<comment type="caution">
    <text evidence="1">The sequence shown here is derived from an EMBL/GenBank/DDBJ whole genome shotgun (WGS) entry which is preliminary data.</text>
</comment>
<name>A0A941JSY7_9CHRO</name>
<protein>
    <submittedName>
        <fullName evidence="1">Uncharacterized protein</fullName>
    </submittedName>
</protein>
<gene>
    <name evidence="1" type="ORF">DSM107014_06960</name>
</gene>
<dbReference type="Proteomes" id="UP000767446">
    <property type="component" value="Unassembled WGS sequence"/>
</dbReference>
<proteinExistence type="predicted"/>
<organism evidence="1 2">
    <name type="scientific">Gomphosphaeria aponina SAG 52.96 = DSM 107014</name>
    <dbReference type="NCBI Taxonomy" id="1521640"/>
    <lineage>
        <taxon>Bacteria</taxon>
        <taxon>Bacillati</taxon>
        <taxon>Cyanobacteriota</taxon>
        <taxon>Cyanophyceae</taxon>
        <taxon>Oscillatoriophycideae</taxon>
        <taxon>Chroococcales</taxon>
        <taxon>Gomphosphaeriaceae</taxon>
        <taxon>Gomphosphaeria</taxon>
    </lineage>
</organism>
<sequence length="234" mass="27174">MKRKRFRKSLRPITNLDSFLDVMTNLVGFLMFLSLFVSLLAVEGGTIIRTPLVSSSNKNPRFFEVRENQVSYIDYELIDYQVEKFFASLPGCEQPQRKESSFNNAYSNYYEQELELFQQCLKQKSDLIKTFRARTNYYQVSFVDNDALLYEPLETVEGESLAEVEKNYSQFNQQLNEFDPEIDYLAFVVRPDSFETFRKVRDLARRAGFDVGWEPSNSDTPIVFGAGGRTIGVQ</sequence>
<reference evidence="1" key="1">
    <citation type="submission" date="2021-02" db="EMBL/GenBank/DDBJ databases">
        <title>Metagenome analyses of Stigonema ocellatum DSM 106950, Chlorogloea purpurea SAG 13.99 and Gomphosphaeria aponina DSM 107014.</title>
        <authorList>
            <person name="Marter P."/>
            <person name="Huang S."/>
        </authorList>
    </citation>
    <scope>NUCLEOTIDE SEQUENCE</scope>
    <source>
        <strain evidence="1">JP213</strain>
    </source>
</reference>
<accession>A0A941JSY7</accession>
<dbReference type="EMBL" id="JADQBC010000037">
    <property type="protein sequence ID" value="MBR8827637.1"/>
    <property type="molecule type" value="Genomic_DNA"/>
</dbReference>
<evidence type="ECO:0000313" key="2">
    <source>
        <dbReference type="Proteomes" id="UP000767446"/>
    </source>
</evidence>
<dbReference type="AlphaFoldDB" id="A0A941JSY7"/>